<feature type="transmembrane region" description="Helical" evidence="9">
    <location>
        <begin position="17"/>
        <end position="42"/>
    </location>
</feature>
<evidence type="ECO:0000259" key="11">
    <source>
        <dbReference type="PROSITE" id="PS50928"/>
    </source>
</evidence>
<evidence type="ECO:0000313" key="12">
    <source>
        <dbReference type="EMBL" id="CAI2717454.1"/>
    </source>
</evidence>
<evidence type="ECO:0000256" key="5">
    <source>
        <dbReference type="ARBA" id="ARBA00022592"/>
    </source>
</evidence>
<evidence type="ECO:0000256" key="1">
    <source>
        <dbReference type="ARBA" id="ARBA00004651"/>
    </source>
</evidence>
<dbReference type="EMBL" id="OX336137">
    <property type="protein sequence ID" value="CAI2717454.1"/>
    <property type="molecule type" value="Genomic_DNA"/>
</dbReference>
<keyword evidence="7 9" id="KW-1133">Transmembrane helix</keyword>
<dbReference type="Proteomes" id="UP001157733">
    <property type="component" value="Chromosome"/>
</dbReference>
<evidence type="ECO:0000256" key="8">
    <source>
        <dbReference type="ARBA" id="ARBA00023136"/>
    </source>
</evidence>
<comment type="function">
    <text evidence="10">Part of the binding-protein-dependent transport system for phosphate; probably responsible for the translocation of the substrate across the membrane.</text>
</comment>
<feature type="domain" description="ABC transmembrane type-1" evidence="11">
    <location>
        <begin position="73"/>
        <end position="287"/>
    </location>
</feature>
<dbReference type="PANTHER" id="PTHR30425">
    <property type="entry name" value="PHOSPHATE TRANSPORT SYSTEM PERMEASE PROTEIN PST"/>
    <property type="match status" value="1"/>
</dbReference>
<comment type="similarity">
    <text evidence="2 10">Belongs to the binding-protein-dependent transport system permease family. CysTW subfamily.</text>
</comment>
<dbReference type="CDD" id="cd06261">
    <property type="entry name" value="TM_PBP2"/>
    <property type="match status" value="1"/>
</dbReference>
<proteinExistence type="inferred from homology"/>
<dbReference type="InterPro" id="IPR051124">
    <property type="entry name" value="Phosphate_Transport_Permease"/>
</dbReference>
<evidence type="ECO:0000256" key="2">
    <source>
        <dbReference type="ARBA" id="ARBA00007069"/>
    </source>
</evidence>
<evidence type="ECO:0000256" key="3">
    <source>
        <dbReference type="ARBA" id="ARBA00022448"/>
    </source>
</evidence>
<gene>
    <name evidence="12" type="ORF">NSPWAT_0595</name>
</gene>
<dbReference type="InterPro" id="IPR011864">
    <property type="entry name" value="Phosphate_PstC"/>
</dbReference>
<protein>
    <recommendedName>
        <fullName evidence="10">Phosphate transport system permease protein</fullName>
    </recommendedName>
</protein>
<dbReference type="NCBIfam" id="TIGR02138">
    <property type="entry name" value="phosphate_pstC"/>
    <property type="match status" value="1"/>
</dbReference>
<feature type="transmembrane region" description="Helical" evidence="9">
    <location>
        <begin position="117"/>
        <end position="137"/>
    </location>
</feature>
<evidence type="ECO:0000256" key="4">
    <source>
        <dbReference type="ARBA" id="ARBA00022475"/>
    </source>
</evidence>
<evidence type="ECO:0000256" key="10">
    <source>
        <dbReference type="RuleBase" id="RU363054"/>
    </source>
</evidence>
<name>A0ABN8VZ86_9BACT</name>
<evidence type="ECO:0000313" key="13">
    <source>
        <dbReference type="Proteomes" id="UP001157733"/>
    </source>
</evidence>
<dbReference type="RefSeq" id="WP_282010394.1">
    <property type="nucleotide sequence ID" value="NZ_OX336137.1"/>
</dbReference>
<accession>A0ABN8VZ86</accession>
<dbReference type="SUPFAM" id="SSF161098">
    <property type="entry name" value="MetI-like"/>
    <property type="match status" value="1"/>
</dbReference>
<dbReference type="PROSITE" id="PS50928">
    <property type="entry name" value="ABC_TM1"/>
    <property type="match status" value="1"/>
</dbReference>
<feature type="transmembrane region" description="Helical" evidence="9">
    <location>
        <begin position="77"/>
        <end position="97"/>
    </location>
</feature>
<keyword evidence="8 9" id="KW-0472">Membrane</keyword>
<keyword evidence="4 10" id="KW-1003">Cell membrane</keyword>
<dbReference type="Pfam" id="PF00528">
    <property type="entry name" value="BPD_transp_1"/>
    <property type="match status" value="1"/>
</dbReference>
<reference evidence="12 13" key="1">
    <citation type="submission" date="2022-09" db="EMBL/GenBank/DDBJ databases">
        <authorList>
            <person name="Kop L."/>
        </authorList>
    </citation>
    <scope>NUCLEOTIDE SEQUENCE [LARGE SCALE GENOMIC DNA]</scope>
    <source>
        <strain evidence="12 13">347</strain>
    </source>
</reference>
<evidence type="ECO:0000256" key="7">
    <source>
        <dbReference type="ARBA" id="ARBA00022989"/>
    </source>
</evidence>
<sequence length="296" mass="31732">MKNANASQARFTSTHGAAFWLTGSMAVVAVSVVTILFAFLFWESLPIFQQQGFSFLTGTEWFPGEVYGALPMIAGTLWVTALALVIVLPFALGAAVFTSEFLPPRGRLAVKAVMELLAGVPGIVYGLMGVTLVAVWVRDVFGLIDGNTLFTAGLLLAVMILPTVMTLSEDALQAVPGEYRDTALGLGLTRWETVFRAVLPQALPGIAGAVFLGMGRAMGETIAVMLVIGGLDRIPDPWYNLFLPGQSIPSKIGREAAESLGFGLQWNALIGLGLILFVMVMLLSWTGNRLLRRVRA</sequence>
<comment type="caution">
    <text evidence="10">Lacks conserved residue(s) required for the propagation of feature annotation.</text>
</comment>
<keyword evidence="13" id="KW-1185">Reference proteome</keyword>
<dbReference type="PANTHER" id="PTHR30425:SF1">
    <property type="entry name" value="PHOSPHATE TRANSPORT SYSTEM PERMEASE PROTEIN PSTC"/>
    <property type="match status" value="1"/>
</dbReference>
<keyword evidence="3 9" id="KW-0813">Transport</keyword>
<evidence type="ECO:0000256" key="6">
    <source>
        <dbReference type="ARBA" id="ARBA00022692"/>
    </source>
</evidence>
<feature type="transmembrane region" description="Helical" evidence="9">
    <location>
        <begin position="264"/>
        <end position="285"/>
    </location>
</feature>
<keyword evidence="5 10" id="KW-0592">Phosphate transport</keyword>
<dbReference type="Gene3D" id="1.10.3720.10">
    <property type="entry name" value="MetI-like"/>
    <property type="match status" value="1"/>
</dbReference>
<organism evidence="12 13">
    <name type="scientific">Nitrospina watsonii</name>
    <dbReference type="NCBI Taxonomy" id="1323948"/>
    <lineage>
        <taxon>Bacteria</taxon>
        <taxon>Pseudomonadati</taxon>
        <taxon>Nitrospinota/Tectimicrobiota group</taxon>
        <taxon>Nitrospinota</taxon>
        <taxon>Nitrospinia</taxon>
        <taxon>Nitrospinales</taxon>
        <taxon>Nitrospinaceae</taxon>
        <taxon>Nitrospina</taxon>
    </lineage>
</organism>
<dbReference type="InterPro" id="IPR035906">
    <property type="entry name" value="MetI-like_sf"/>
</dbReference>
<comment type="subcellular location">
    <subcellularLocation>
        <location evidence="1 9">Cell membrane</location>
        <topology evidence="1 9">Multi-pass membrane protein</topology>
    </subcellularLocation>
</comment>
<evidence type="ECO:0000256" key="9">
    <source>
        <dbReference type="RuleBase" id="RU363032"/>
    </source>
</evidence>
<feature type="transmembrane region" description="Helical" evidence="9">
    <location>
        <begin position="149"/>
        <end position="168"/>
    </location>
</feature>
<keyword evidence="6 9" id="KW-0812">Transmembrane</keyword>
<dbReference type="InterPro" id="IPR000515">
    <property type="entry name" value="MetI-like"/>
</dbReference>